<gene>
    <name evidence="2" type="ORF">SMTD_LOCUS14828</name>
</gene>
<evidence type="ECO:0000313" key="2">
    <source>
        <dbReference type="EMBL" id="VDP66913.1"/>
    </source>
</evidence>
<feature type="signal peptide" evidence="1">
    <location>
        <begin position="1"/>
        <end position="19"/>
    </location>
</feature>
<reference evidence="2 3" key="1">
    <citation type="submission" date="2018-11" db="EMBL/GenBank/DDBJ databases">
        <authorList>
            <consortium name="Pathogen Informatics"/>
        </authorList>
    </citation>
    <scope>NUCLEOTIDE SEQUENCE [LARGE SCALE GENOMIC DNA]</scope>
    <source>
        <strain>Denwood</strain>
        <strain evidence="3">Zambia</strain>
    </source>
</reference>
<name>A0A3P8JAM8_9TREM</name>
<evidence type="ECO:0000256" key="1">
    <source>
        <dbReference type="SAM" id="SignalP"/>
    </source>
</evidence>
<keyword evidence="1" id="KW-0732">Signal</keyword>
<keyword evidence="3" id="KW-1185">Reference proteome</keyword>
<protein>
    <submittedName>
        <fullName evidence="2">Uncharacterized protein</fullName>
    </submittedName>
</protein>
<evidence type="ECO:0000313" key="3">
    <source>
        <dbReference type="Proteomes" id="UP000269396"/>
    </source>
</evidence>
<accession>A0A3P8JAM8</accession>
<feature type="chain" id="PRO_5018203853" evidence="1">
    <location>
        <begin position="20"/>
        <end position="41"/>
    </location>
</feature>
<dbReference type="AlphaFoldDB" id="A0A3P8JAM8"/>
<dbReference type="EMBL" id="UZAL01035086">
    <property type="protein sequence ID" value="VDP66913.1"/>
    <property type="molecule type" value="Genomic_DNA"/>
</dbReference>
<organism evidence="2 3">
    <name type="scientific">Schistosoma mattheei</name>
    <dbReference type="NCBI Taxonomy" id="31246"/>
    <lineage>
        <taxon>Eukaryota</taxon>
        <taxon>Metazoa</taxon>
        <taxon>Spiralia</taxon>
        <taxon>Lophotrochozoa</taxon>
        <taxon>Platyhelminthes</taxon>
        <taxon>Trematoda</taxon>
        <taxon>Digenea</taxon>
        <taxon>Strigeidida</taxon>
        <taxon>Schistosomatoidea</taxon>
        <taxon>Schistosomatidae</taxon>
        <taxon>Schistosoma</taxon>
    </lineage>
</organism>
<dbReference type="Proteomes" id="UP000269396">
    <property type="component" value="Unassembled WGS sequence"/>
</dbReference>
<proteinExistence type="predicted"/>
<sequence>MRCFVSSTITILWSKIIWAFTSSLTKNSNSRASNCWSVTTR</sequence>